<name>A0ABQ9EY08_TEGGR</name>
<comment type="similarity">
    <text evidence="1">Belongs to the peptidase S28 family.</text>
</comment>
<protein>
    <recommendedName>
        <fullName evidence="9">Serine protease K12H4.7</fullName>
    </recommendedName>
</protein>
<evidence type="ECO:0000256" key="2">
    <source>
        <dbReference type="ARBA" id="ARBA00022670"/>
    </source>
</evidence>
<keyword evidence="6" id="KW-0472">Membrane</keyword>
<keyword evidence="5" id="KW-0325">Glycoprotein</keyword>
<dbReference type="InterPro" id="IPR008758">
    <property type="entry name" value="Peptidase_S28"/>
</dbReference>
<feature type="transmembrane region" description="Helical" evidence="6">
    <location>
        <begin position="6"/>
        <end position="24"/>
    </location>
</feature>
<reference evidence="7 8" key="1">
    <citation type="submission" date="2022-12" db="EMBL/GenBank/DDBJ databases">
        <title>Chromosome-level genome of Tegillarca granosa.</title>
        <authorList>
            <person name="Kim J."/>
        </authorList>
    </citation>
    <scope>NUCLEOTIDE SEQUENCE [LARGE SCALE GENOMIC DNA]</scope>
    <source>
        <strain evidence="7">Teg-2019</strain>
        <tissue evidence="7">Adductor muscle</tissue>
    </source>
</reference>
<dbReference type="PANTHER" id="PTHR11010:SF117">
    <property type="entry name" value="SERINE PROTEASE 16"/>
    <property type="match status" value="1"/>
</dbReference>
<gene>
    <name evidence="7" type="ORF">KUTeg_011908</name>
</gene>
<dbReference type="Gene3D" id="3.40.50.1820">
    <property type="entry name" value="alpha/beta hydrolase"/>
    <property type="match status" value="1"/>
</dbReference>
<keyword evidence="6" id="KW-1133">Transmembrane helix</keyword>
<keyword evidence="3" id="KW-0732">Signal</keyword>
<organism evidence="7 8">
    <name type="scientific">Tegillarca granosa</name>
    <name type="common">Malaysian cockle</name>
    <name type="synonym">Anadara granosa</name>
    <dbReference type="NCBI Taxonomy" id="220873"/>
    <lineage>
        <taxon>Eukaryota</taxon>
        <taxon>Metazoa</taxon>
        <taxon>Spiralia</taxon>
        <taxon>Lophotrochozoa</taxon>
        <taxon>Mollusca</taxon>
        <taxon>Bivalvia</taxon>
        <taxon>Autobranchia</taxon>
        <taxon>Pteriomorphia</taxon>
        <taxon>Arcoida</taxon>
        <taxon>Arcoidea</taxon>
        <taxon>Arcidae</taxon>
        <taxon>Tegillarca</taxon>
    </lineage>
</organism>
<keyword evidence="6" id="KW-0812">Transmembrane</keyword>
<dbReference type="Proteomes" id="UP001217089">
    <property type="component" value="Unassembled WGS sequence"/>
</dbReference>
<evidence type="ECO:0000313" key="7">
    <source>
        <dbReference type="EMBL" id="KAJ8310043.1"/>
    </source>
</evidence>
<evidence type="ECO:0000256" key="5">
    <source>
        <dbReference type="ARBA" id="ARBA00023180"/>
    </source>
</evidence>
<evidence type="ECO:0000256" key="3">
    <source>
        <dbReference type="ARBA" id="ARBA00022729"/>
    </source>
</evidence>
<dbReference type="PANTHER" id="PTHR11010">
    <property type="entry name" value="PROTEASE S28 PRO-X CARBOXYPEPTIDASE-RELATED"/>
    <property type="match status" value="1"/>
</dbReference>
<sequence>MNMFGYNNLYYLIFIIIILFYPCFDQPLHTCTSRLCDDLDISNPLDIANFYSTLAGNFEGVVQYNKDNRKFEGAKLNVTIDDLCSIMVNERLGDPLARYGFVISLLLDTYSQKCTDFKYDSMINDLKKTNWNSSAAEGGRQWTYQTCTEFAYFQSSDLPSQPFGHHFPLNFSVQQCMDIFGQKFNEEFIQIAVNRTNINYGGYAMKASKTVFPNGSIDPWHALSFTETVSPDAPAIYIDGTAHCANMYPAADTDPPQLTQARQTIQKLIGQWLSE</sequence>
<comment type="caution">
    <text evidence="7">The sequence shown here is derived from an EMBL/GenBank/DDBJ whole genome shotgun (WGS) entry which is preliminary data.</text>
</comment>
<evidence type="ECO:0000256" key="1">
    <source>
        <dbReference type="ARBA" id="ARBA00011079"/>
    </source>
</evidence>
<dbReference type="Pfam" id="PF05577">
    <property type="entry name" value="Peptidase_S28"/>
    <property type="match status" value="1"/>
</dbReference>
<evidence type="ECO:0000256" key="6">
    <source>
        <dbReference type="SAM" id="Phobius"/>
    </source>
</evidence>
<keyword evidence="2" id="KW-0645">Protease</keyword>
<keyword evidence="4" id="KW-0378">Hydrolase</keyword>
<evidence type="ECO:0000313" key="8">
    <source>
        <dbReference type="Proteomes" id="UP001217089"/>
    </source>
</evidence>
<dbReference type="EMBL" id="JARBDR010000640">
    <property type="protein sequence ID" value="KAJ8310043.1"/>
    <property type="molecule type" value="Genomic_DNA"/>
</dbReference>
<dbReference type="InterPro" id="IPR029058">
    <property type="entry name" value="AB_hydrolase_fold"/>
</dbReference>
<proteinExistence type="inferred from homology"/>
<accession>A0ABQ9EY08</accession>
<evidence type="ECO:0008006" key="9">
    <source>
        <dbReference type="Google" id="ProtNLM"/>
    </source>
</evidence>
<evidence type="ECO:0000256" key="4">
    <source>
        <dbReference type="ARBA" id="ARBA00022801"/>
    </source>
</evidence>
<keyword evidence="8" id="KW-1185">Reference proteome</keyword>